<evidence type="ECO:0000313" key="4">
    <source>
        <dbReference type="Proteomes" id="UP000283360"/>
    </source>
</evidence>
<keyword evidence="4" id="KW-1185">Reference proteome</keyword>
<gene>
    <name evidence="3" type="ORF">DWX03_13275</name>
</gene>
<evidence type="ECO:0000256" key="1">
    <source>
        <dbReference type="SAM" id="Phobius"/>
    </source>
</evidence>
<feature type="transmembrane region" description="Helical" evidence="1">
    <location>
        <begin position="44"/>
        <end position="65"/>
    </location>
</feature>
<sequence>MDYLWVLVLLILGVCMVCYPKILWKIENLFTVKNGEPTELYLVLMRIGGVFFIICSVGMIIYLIIK</sequence>
<evidence type="ECO:0000313" key="3">
    <source>
        <dbReference type="EMBL" id="RGT88133.1"/>
    </source>
</evidence>
<dbReference type="Pfam" id="PF19701">
    <property type="entry name" value="DUF6199"/>
    <property type="match status" value="1"/>
</dbReference>
<reference evidence="3 4" key="1">
    <citation type="submission" date="2018-08" db="EMBL/GenBank/DDBJ databases">
        <title>A genome reference for cultivated species of the human gut microbiota.</title>
        <authorList>
            <person name="Zou Y."/>
            <person name="Xue W."/>
            <person name="Luo G."/>
        </authorList>
    </citation>
    <scope>NUCLEOTIDE SEQUENCE [LARGE SCALE GENOMIC DNA]</scope>
    <source>
        <strain evidence="3 4">AF18-12LB</strain>
    </source>
</reference>
<dbReference type="RefSeq" id="WP_117659859.1">
    <property type="nucleotide sequence ID" value="NZ_JAAIMV010000001.1"/>
</dbReference>
<accession>A0A3R5X3H1</accession>
<dbReference type="Proteomes" id="UP000283360">
    <property type="component" value="Unassembled WGS sequence"/>
</dbReference>
<keyword evidence="1" id="KW-0472">Membrane</keyword>
<keyword evidence="1" id="KW-1133">Transmembrane helix</keyword>
<dbReference type="InterPro" id="IPR045679">
    <property type="entry name" value="DUF6199"/>
</dbReference>
<name>A0A3R5X3H1_9FIRM</name>
<proteinExistence type="predicted"/>
<dbReference type="EMBL" id="QRXJ01000019">
    <property type="protein sequence ID" value="RGT88133.1"/>
    <property type="molecule type" value="Genomic_DNA"/>
</dbReference>
<comment type="caution">
    <text evidence="3">The sequence shown here is derived from an EMBL/GenBank/DDBJ whole genome shotgun (WGS) entry which is preliminary data.</text>
</comment>
<evidence type="ECO:0000259" key="2">
    <source>
        <dbReference type="Pfam" id="PF19701"/>
    </source>
</evidence>
<organism evidence="3 4">
    <name type="scientific">Coprococcus comes</name>
    <dbReference type="NCBI Taxonomy" id="410072"/>
    <lineage>
        <taxon>Bacteria</taxon>
        <taxon>Bacillati</taxon>
        <taxon>Bacillota</taxon>
        <taxon>Clostridia</taxon>
        <taxon>Lachnospirales</taxon>
        <taxon>Lachnospiraceae</taxon>
        <taxon>Coprococcus</taxon>
    </lineage>
</organism>
<dbReference type="AlphaFoldDB" id="A0A3R5X3H1"/>
<feature type="domain" description="DUF6199" evidence="2">
    <location>
        <begin position="6"/>
        <end position="61"/>
    </location>
</feature>
<protein>
    <submittedName>
        <fullName evidence="3">Nickel ABC transporter permease</fullName>
    </submittedName>
</protein>
<keyword evidence="1" id="KW-0812">Transmembrane</keyword>